<sequence>MMCETCPCQTLTRMLSRLSYSLDSGEGAVVDKSIKSRKTYEIWRCRIEEFTHIGQVLDVRALCEGAEAAFFQTMREMP</sequence>
<proteinExistence type="predicted"/>
<protein>
    <submittedName>
        <fullName evidence="1">Uncharacterized protein</fullName>
    </submittedName>
</protein>
<organism evidence="1 2">
    <name type="scientific">Paraburkholderia terrae</name>
    <dbReference type="NCBI Taxonomy" id="311230"/>
    <lineage>
        <taxon>Bacteria</taxon>
        <taxon>Pseudomonadati</taxon>
        <taxon>Pseudomonadota</taxon>
        <taxon>Betaproteobacteria</taxon>
        <taxon>Burkholderiales</taxon>
        <taxon>Burkholderiaceae</taxon>
        <taxon>Paraburkholderia</taxon>
    </lineage>
</organism>
<accession>A0A2I8F012</accession>
<gene>
    <name evidence="1" type="ORF">C2L65_35915</name>
</gene>
<evidence type="ECO:0000313" key="2">
    <source>
        <dbReference type="Proteomes" id="UP000243502"/>
    </source>
</evidence>
<reference evidence="1 2" key="1">
    <citation type="submission" date="2018-01" db="EMBL/GenBank/DDBJ databases">
        <title>Species boundaries and ecological features among Paraburkholderia terrae DSMZ17804T, P. hospita DSMZ17164T and P. caribensis DSMZ13236T.</title>
        <authorList>
            <person name="Pratama A.A."/>
        </authorList>
    </citation>
    <scope>NUCLEOTIDE SEQUENCE [LARGE SCALE GENOMIC DNA]</scope>
    <source>
        <strain evidence="1 2">DSM 17804</strain>
    </source>
</reference>
<dbReference type="EMBL" id="CP026113">
    <property type="protein sequence ID" value="AUT64982.1"/>
    <property type="molecule type" value="Genomic_DNA"/>
</dbReference>
<name>A0A2I8F012_9BURK</name>
<dbReference type="Proteomes" id="UP000243502">
    <property type="component" value="Chromosome 3"/>
</dbReference>
<dbReference type="AlphaFoldDB" id="A0A2I8F012"/>
<dbReference type="KEGG" id="pter:C2L65_35915"/>
<evidence type="ECO:0000313" key="1">
    <source>
        <dbReference type="EMBL" id="AUT64982.1"/>
    </source>
</evidence>